<dbReference type="PANTHER" id="PTHR22683:SF47">
    <property type="entry name" value="FTSK DOMAIN-CONTAINING PROTEIN YDCQ"/>
    <property type="match status" value="1"/>
</dbReference>
<organism evidence="7 8">
    <name type="scientific">Carnobacterium maltaromaticum</name>
    <name type="common">Carnobacterium piscicola</name>
    <dbReference type="NCBI Taxonomy" id="2751"/>
    <lineage>
        <taxon>Bacteria</taxon>
        <taxon>Bacillati</taxon>
        <taxon>Bacillota</taxon>
        <taxon>Bacilli</taxon>
        <taxon>Lactobacillales</taxon>
        <taxon>Carnobacteriaceae</taxon>
        <taxon>Carnobacterium</taxon>
    </lineage>
</organism>
<protein>
    <submittedName>
        <fullName evidence="7">FtsK/SpoIIIE domain-containing protein</fullName>
    </submittedName>
</protein>
<proteinExistence type="predicted"/>
<evidence type="ECO:0000256" key="4">
    <source>
        <dbReference type="SAM" id="MobiDB-lite"/>
    </source>
</evidence>
<dbReference type="Proteomes" id="UP001290462">
    <property type="component" value="Unassembled WGS sequence"/>
</dbReference>
<gene>
    <name evidence="7" type="ORF">RAK27_14095</name>
</gene>
<dbReference type="InterPro" id="IPR050206">
    <property type="entry name" value="FtsK/SpoIIIE/SftA"/>
</dbReference>
<keyword evidence="5" id="KW-1133">Transmembrane helix</keyword>
<dbReference type="RefSeq" id="WP_322809426.1">
    <property type="nucleotide sequence ID" value="NZ_JAVBVO010000004.1"/>
</dbReference>
<feature type="transmembrane region" description="Helical" evidence="5">
    <location>
        <begin position="59"/>
        <end position="81"/>
    </location>
</feature>
<feature type="region of interest" description="Disordered" evidence="4">
    <location>
        <begin position="451"/>
        <end position="482"/>
    </location>
</feature>
<evidence type="ECO:0000313" key="8">
    <source>
        <dbReference type="Proteomes" id="UP001290462"/>
    </source>
</evidence>
<keyword evidence="5" id="KW-0812">Transmembrane</keyword>
<comment type="caution">
    <text evidence="7">The sequence shown here is derived from an EMBL/GenBank/DDBJ whole genome shotgun (WGS) entry which is preliminary data.</text>
</comment>
<evidence type="ECO:0000256" key="5">
    <source>
        <dbReference type="SAM" id="Phobius"/>
    </source>
</evidence>
<evidence type="ECO:0000256" key="1">
    <source>
        <dbReference type="ARBA" id="ARBA00022741"/>
    </source>
</evidence>
<dbReference type="SUPFAM" id="SSF52540">
    <property type="entry name" value="P-loop containing nucleoside triphosphate hydrolases"/>
    <property type="match status" value="1"/>
</dbReference>
<reference evidence="7" key="1">
    <citation type="submission" date="2023-08" db="EMBL/GenBank/DDBJ databases">
        <title>Genomic characterization of piscicolin 126 produced by Carnobacterium maltaromaticum CM22 strain isolated from salmon (Salmo salar).</title>
        <authorList>
            <person name="Gonzalez-Gragera E."/>
            <person name="Garcia-Lopez J.D."/>
            <person name="Teso-Perez C."/>
            <person name="Gimenez-Hernandez I."/>
            <person name="Peralta-Sanchez J.M."/>
            <person name="Valdivia E."/>
            <person name="Montalban-Lopez M."/>
            <person name="Martin-Platero A.M."/>
            <person name="Banos A."/>
            <person name="Martinez-Bueno M."/>
        </authorList>
    </citation>
    <scope>NUCLEOTIDE SEQUENCE</scope>
    <source>
        <strain evidence="7">CM22</strain>
    </source>
</reference>
<evidence type="ECO:0000256" key="3">
    <source>
        <dbReference type="PROSITE-ProRule" id="PRU00289"/>
    </source>
</evidence>
<keyword evidence="1 3" id="KW-0547">Nucleotide-binding</keyword>
<evidence type="ECO:0000259" key="6">
    <source>
        <dbReference type="PROSITE" id="PS50901"/>
    </source>
</evidence>
<keyword evidence="5" id="KW-0472">Membrane</keyword>
<feature type="binding site" evidence="3">
    <location>
        <begin position="226"/>
        <end position="233"/>
    </location>
    <ligand>
        <name>ATP</name>
        <dbReference type="ChEBI" id="CHEBI:30616"/>
    </ligand>
</feature>
<feature type="transmembrane region" description="Helical" evidence="5">
    <location>
        <begin position="20"/>
        <end position="39"/>
    </location>
</feature>
<dbReference type="GO" id="GO:0005524">
    <property type="term" value="F:ATP binding"/>
    <property type="evidence" value="ECO:0007669"/>
    <property type="project" value="UniProtKB-UniRule"/>
</dbReference>
<keyword evidence="2 3" id="KW-0067">ATP-binding</keyword>
<evidence type="ECO:0000313" key="7">
    <source>
        <dbReference type="EMBL" id="MDZ5759789.1"/>
    </source>
</evidence>
<dbReference type="Gene3D" id="3.40.50.300">
    <property type="entry name" value="P-loop containing nucleotide triphosphate hydrolases"/>
    <property type="match status" value="1"/>
</dbReference>
<dbReference type="GO" id="GO:0003677">
    <property type="term" value="F:DNA binding"/>
    <property type="evidence" value="ECO:0007669"/>
    <property type="project" value="InterPro"/>
</dbReference>
<feature type="compositionally biased region" description="Basic and acidic residues" evidence="4">
    <location>
        <begin position="464"/>
        <end position="474"/>
    </location>
</feature>
<dbReference type="PROSITE" id="PS50901">
    <property type="entry name" value="FTSK"/>
    <property type="match status" value="1"/>
</dbReference>
<dbReference type="EMBL" id="JAVBVO010000004">
    <property type="protein sequence ID" value="MDZ5759789.1"/>
    <property type="molecule type" value="Genomic_DNA"/>
</dbReference>
<name>A0AAW9JWV8_CARML</name>
<dbReference type="InterPro" id="IPR002543">
    <property type="entry name" value="FtsK_dom"/>
</dbReference>
<feature type="domain" description="FtsK" evidence="6">
    <location>
        <begin position="209"/>
        <end position="391"/>
    </location>
</feature>
<sequence length="482" mass="56022">MQFIDWKWKGFRIRKNYRHLLANIFSFIFFVPMLGYWMWMLFKEWSFIGNFEFEIKPLITIFVIGLVIGLVSLLVMLALFYKFWAYLYHMQKLCRMIYSNEFYLVNKIEDPNMMVSNQKSMSRDIVYFPKMYFWKRKGMFEITIMLDGSKFNQFYREMSDTFEQMFALALSDTTERNGFYKYEMITDPIVNRIGIKDVVVKNKYVLSLMKHITWDISKVAHGLIIGGTGGGKTRFLTALLKGLIESGAKLYIADGKNSALSDLGRVLENVSTKNDDILEMLKTVVAEMNNRYVIMKARPDYVPGNDFSTYDMQPIIVLFDEVMAVIESIPKKADRDKYFAEMYQIVMKGREAGVQLILTTQRPDVSAIPGAIRDNLGLKIALGQLSSTAYRMIFDNTEQNLRSKKGVGRGYIFQNGYPIVKEFYSPFVPDSYNILTEFAQLLDVVPRAFSPREKESDSATSEHSLPEQKIREIIYETEEDTE</sequence>
<accession>A0AAW9JWV8</accession>
<evidence type="ECO:0000256" key="2">
    <source>
        <dbReference type="ARBA" id="ARBA00022840"/>
    </source>
</evidence>
<dbReference type="AlphaFoldDB" id="A0AAW9JWV8"/>
<dbReference type="InterPro" id="IPR027417">
    <property type="entry name" value="P-loop_NTPase"/>
</dbReference>
<dbReference type="PANTHER" id="PTHR22683">
    <property type="entry name" value="SPORULATION PROTEIN RELATED"/>
    <property type="match status" value="1"/>
</dbReference>
<dbReference type="Pfam" id="PF01580">
    <property type="entry name" value="FtsK_SpoIIIE"/>
    <property type="match status" value="1"/>
</dbReference>